<proteinExistence type="predicted"/>
<dbReference type="InterPro" id="IPR036390">
    <property type="entry name" value="WH_DNA-bd_sf"/>
</dbReference>
<sequence length="272" mass="29527">MVRGTPRSGRGDRDGADKLKTMFSKVSGPVRLADRVAAILSEEIESGRLAEGDKLPTEVELVKQLGVSRTVVREAVSRLRNAGLVEPRQGLGVFVMPRRTRPLDLEAETAEDTKSKVRQIVEVRRPIEGEAAYLAATRATPANLARMRQALEAIDTAVAAGGDGVDEDLAFHRSVAESTGNAVMLSTLRYLGEVLRGGIRVTRANEARRGDFLEAVRQEHHAILAAIEARDAEAARDAALLHLRHAASRLQDADEGFWTEAENLEVDLDAAP</sequence>
<keyword evidence="3" id="KW-0804">Transcription</keyword>
<feature type="domain" description="HTH gntR-type" evidence="4">
    <location>
        <begin position="30"/>
        <end position="98"/>
    </location>
</feature>
<dbReference type="SUPFAM" id="SSF48008">
    <property type="entry name" value="GntR ligand-binding domain-like"/>
    <property type="match status" value="1"/>
</dbReference>
<dbReference type="InterPro" id="IPR036388">
    <property type="entry name" value="WH-like_DNA-bd_sf"/>
</dbReference>
<dbReference type="Proteomes" id="UP001500418">
    <property type="component" value="Unassembled WGS sequence"/>
</dbReference>
<dbReference type="PANTHER" id="PTHR43537:SF5">
    <property type="entry name" value="UXU OPERON TRANSCRIPTIONAL REGULATOR"/>
    <property type="match status" value="1"/>
</dbReference>
<dbReference type="InterPro" id="IPR000524">
    <property type="entry name" value="Tscrpt_reg_HTH_GntR"/>
</dbReference>
<dbReference type="InterPro" id="IPR008920">
    <property type="entry name" value="TF_FadR/GntR_C"/>
</dbReference>
<dbReference type="PROSITE" id="PS50949">
    <property type="entry name" value="HTH_GNTR"/>
    <property type="match status" value="1"/>
</dbReference>
<dbReference type="SMART" id="SM00345">
    <property type="entry name" value="HTH_GNTR"/>
    <property type="match status" value="1"/>
</dbReference>
<evidence type="ECO:0000256" key="3">
    <source>
        <dbReference type="ARBA" id="ARBA00023163"/>
    </source>
</evidence>
<accession>A0ABN1NR86</accession>
<evidence type="ECO:0000256" key="2">
    <source>
        <dbReference type="ARBA" id="ARBA00023125"/>
    </source>
</evidence>
<dbReference type="Gene3D" id="1.10.10.10">
    <property type="entry name" value="Winged helix-like DNA-binding domain superfamily/Winged helix DNA-binding domain"/>
    <property type="match status" value="1"/>
</dbReference>
<keyword evidence="2" id="KW-0238">DNA-binding</keyword>
<dbReference type="Gene3D" id="1.20.120.530">
    <property type="entry name" value="GntR ligand-binding domain-like"/>
    <property type="match status" value="1"/>
</dbReference>
<dbReference type="Pfam" id="PF07729">
    <property type="entry name" value="FCD"/>
    <property type="match status" value="1"/>
</dbReference>
<evidence type="ECO:0000313" key="6">
    <source>
        <dbReference type="Proteomes" id="UP001500418"/>
    </source>
</evidence>
<gene>
    <name evidence="5" type="ORF">GCM10009575_002210</name>
</gene>
<dbReference type="SUPFAM" id="SSF46785">
    <property type="entry name" value="Winged helix' DNA-binding domain"/>
    <property type="match status" value="1"/>
</dbReference>
<dbReference type="PRINTS" id="PR00035">
    <property type="entry name" value="HTHGNTR"/>
</dbReference>
<evidence type="ECO:0000256" key="1">
    <source>
        <dbReference type="ARBA" id="ARBA00023015"/>
    </source>
</evidence>
<dbReference type="InterPro" id="IPR011711">
    <property type="entry name" value="GntR_C"/>
</dbReference>
<organism evidence="5 6">
    <name type="scientific">Streptomyces rhizosphaericus</name>
    <dbReference type="NCBI Taxonomy" id="114699"/>
    <lineage>
        <taxon>Bacteria</taxon>
        <taxon>Bacillati</taxon>
        <taxon>Actinomycetota</taxon>
        <taxon>Actinomycetes</taxon>
        <taxon>Kitasatosporales</taxon>
        <taxon>Streptomycetaceae</taxon>
        <taxon>Streptomyces</taxon>
        <taxon>Streptomyces violaceusniger group</taxon>
    </lineage>
</organism>
<reference evidence="5 6" key="1">
    <citation type="journal article" date="2019" name="Int. J. Syst. Evol. Microbiol.">
        <title>The Global Catalogue of Microorganisms (GCM) 10K type strain sequencing project: providing services to taxonomists for standard genome sequencing and annotation.</title>
        <authorList>
            <consortium name="The Broad Institute Genomics Platform"/>
            <consortium name="The Broad Institute Genome Sequencing Center for Infectious Disease"/>
            <person name="Wu L."/>
            <person name="Ma J."/>
        </authorList>
    </citation>
    <scope>NUCLEOTIDE SEQUENCE [LARGE SCALE GENOMIC DNA]</scope>
    <source>
        <strain evidence="5 6">JCM 11444</strain>
    </source>
</reference>
<dbReference type="PANTHER" id="PTHR43537">
    <property type="entry name" value="TRANSCRIPTIONAL REGULATOR, GNTR FAMILY"/>
    <property type="match status" value="1"/>
</dbReference>
<keyword evidence="1" id="KW-0805">Transcription regulation</keyword>
<name>A0ABN1NR86_9ACTN</name>
<protein>
    <submittedName>
        <fullName evidence="5">FCD domain-containing protein</fullName>
    </submittedName>
</protein>
<dbReference type="EMBL" id="BAAAID010000001">
    <property type="protein sequence ID" value="GAA0915192.1"/>
    <property type="molecule type" value="Genomic_DNA"/>
</dbReference>
<evidence type="ECO:0000313" key="5">
    <source>
        <dbReference type="EMBL" id="GAA0915192.1"/>
    </source>
</evidence>
<comment type="caution">
    <text evidence="5">The sequence shown here is derived from an EMBL/GenBank/DDBJ whole genome shotgun (WGS) entry which is preliminary data.</text>
</comment>
<evidence type="ECO:0000259" key="4">
    <source>
        <dbReference type="PROSITE" id="PS50949"/>
    </source>
</evidence>
<keyword evidence="6" id="KW-1185">Reference proteome</keyword>
<dbReference type="CDD" id="cd07377">
    <property type="entry name" value="WHTH_GntR"/>
    <property type="match status" value="1"/>
</dbReference>
<dbReference type="SMART" id="SM00895">
    <property type="entry name" value="FCD"/>
    <property type="match status" value="1"/>
</dbReference>
<dbReference type="Pfam" id="PF00392">
    <property type="entry name" value="GntR"/>
    <property type="match status" value="1"/>
</dbReference>